<dbReference type="GO" id="GO:0016787">
    <property type="term" value="F:hydrolase activity"/>
    <property type="evidence" value="ECO:0007669"/>
    <property type="project" value="UniProtKB-KW"/>
</dbReference>
<reference evidence="5 6" key="1">
    <citation type="submission" date="2019-07" db="EMBL/GenBank/DDBJ databases">
        <title>Diversity of Bacteria from Kongsfjorden, Arctic.</title>
        <authorList>
            <person name="Yu Y."/>
        </authorList>
    </citation>
    <scope>NUCLEOTIDE SEQUENCE [LARGE SCALE GENOMIC DNA]</scope>
    <source>
        <strain evidence="5 6">SM1923</strain>
    </source>
</reference>
<evidence type="ECO:0000256" key="2">
    <source>
        <dbReference type="ARBA" id="ARBA00022695"/>
    </source>
</evidence>
<evidence type="ECO:0000256" key="3">
    <source>
        <dbReference type="SAM" id="MobiDB-lite"/>
    </source>
</evidence>
<keyword evidence="1 5" id="KW-0808">Transferase</keyword>
<dbReference type="EC" id="2.7.7.1" evidence="5"/>
<gene>
    <name evidence="5" type="ORF">FQP86_11445</name>
</gene>
<dbReference type="STRING" id="553385.GCA_000591415_03077"/>
<feature type="region of interest" description="Disordered" evidence="3">
    <location>
        <begin position="1"/>
        <end position="23"/>
    </location>
</feature>
<dbReference type="PANTHER" id="PTHR21342">
    <property type="entry name" value="PHOSPHOPANTETHEINE ADENYLYLTRANSFERASE"/>
    <property type="match status" value="1"/>
</dbReference>
<dbReference type="Gene3D" id="3.90.79.10">
    <property type="entry name" value="Nucleoside Triphosphate Pyrophosphohydrolase"/>
    <property type="match status" value="1"/>
</dbReference>
<dbReference type="CDD" id="cd18873">
    <property type="entry name" value="NUDIX_NadM_like"/>
    <property type="match status" value="1"/>
</dbReference>
<dbReference type="InterPro" id="IPR015797">
    <property type="entry name" value="NUDIX_hydrolase-like_dom_sf"/>
</dbReference>
<dbReference type="SUPFAM" id="SSF55811">
    <property type="entry name" value="Nudix"/>
    <property type="match status" value="1"/>
</dbReference>
<dbReference type="InterPro" id="IPR004821">
    <property type="entry name" value="Cyt_trans-like"/>
</dbReference>
<dbReference type="EC" id="3.6.1.-" evidence="5"/>
<dbReference type="SUPFAM" id="SSF52374">
    <property type="entry name" value="Nucleotidylyl transferase"/>
    <property type="match status" value="1"/>
</dbReference>
<evidence type="ECO:0000256" key="1">
    <source>
        <dbReference type="ARBA" id="ARBA00022679"/>
    </source>
</evidence>
<protein>
    <submittedName>
        <fullName evidence="5">Bifunctional nicotinamide-nucleotide adenylyltransferase/Nudix hydroxylase</fullName>
        <ecNumber evidence="5">2.7.7.1</ecNumber>
        <ecNumber evidence="5">3.6.1.-</ecNumber>
    </submittedName>
</protein>
<accession>A0A558HKX3</accession>
<evidence type="ECO:0000313" key="6">
    <source>
        <dbReference type="Proteomes" id="UP000319941"/>
    </source>
</evidence>
<name>A0A558HKX3_9GAMM</name>
<dbReference type="AlphaFoldDB" id="A0A558HKX3"/>
<dbReference type="PROSITE" id="PS51462">
    <property type="entry name" value="NUDIX"/>
    <property type="match status" value="1"/>
</dbReference>
<keyword evidence="6" id="KW-1185">Reference proteome</keyword>
<dbReference type="InterPro" id="IPR000086">
    <property type="entry name" value="NUDIX_hydrolase_dom"/>
</dbReference>
<evidence type="ECO:0000313" key="5">
    <source>
        <dbReference type="EMBL" id="TVU69711.1"/>
    </source>
</evidence>
<feature type="domain" description="Nudix hydrolase" evidence="4">
    <location>
        <begin position="238"/>
        <end position="376"/>
    </location>
</feature>
<dbReference type="Pfam" id="PF01467">
    <property type="entry name" value="CTP_transf_like"/>
    <property type="match status" value="1"/>
</dbReference>
<dbReference type="Proteomes" id="UP000319941">
    <property type="component" value="Unassembled WGS sequence"/>
</dbReference>
<dbReference type="EMBL" id="VNFH01000007">
    <property type="protein sequence ID" value="TVU69711.1"/>
    <property type="molecule type" value="Genomic_DNA"/>
</dbReference>
<organism evidence="5 6">
    <name type="scientific">Cobetia crustatorum</name>
    <dbReference type="NCBI Taxonomy" id="553385"/>
    <lineage>
        <taxon>Bacteria</taxon>
        <taxon>Pseudomonadati</taxon>
        <taxon>Pseudomonadota</taxon>
        <taxon>Gammaproteobacteria</taxon>
        <taxon>Oceanospirillales</taxon>
        <taxon>Halomonadaceae</taxon>
        <taxon>Cobetia</taxon>
    </lineage>
</organism>
<dbReference type="InterPro" id="IPR014729">
    <property type="entry name" value="Rossmann-like_a/b/a_fold"/>
</dbReference>
<proteinExistence type="predicted"/>
<comment type="caution">
    <text evidence="5">The sequence shown here is derived from an EMBL/GenBank/DDBJ whole genome shotgun (WGS) entry which is preliminary data.</text>
</comment>
<dbReference type="NCBIfam" id="NF003786">
    <property type="entry name" value="PRK05379.1-2"/>
    <property type="match status" value="1"/>
</dbReference>
<dbReference type="Pfam" id="PF00293">
    <property type="entry name" value="NUDIX"/>
    <property type="match status" value="1"/>
</dbReference>
<sequence>MPSSSILPATHHQSSVSTEDHPRSKNYQYDCLVFIGRFQPVHYGHVAVMEEALRIARQVIVLVGSAWQARSLRNPFTFDERTRMIRSCFSDSANTRLEIVPLLDALYNDDVWVRDVQRKVRDIARPQANRMPRIALIGANRHDSSTQSSYYLSLFPQWESVAVPLREGMVASRIREVIFTERARAEDWLNNEGCELLPASVAEHLHGFLNETAWQGLVEERRLLEQYRTAWSDAPYPPLFITVNAVVVQSGHVLLTTRRAAPGKGLYALPGGFVQPQERLLDACLRELKERVRLKVPEPVLRGSLRGQRMFDAPHRSWRGRTLAEAFYFALRPEQQLPRLRSGGKESEEQARWVALADLEPDTLFEDHFFIIQNFLGLHAGQTGF</sequence>
<dbReference type="Gene3D" id="3.40.50.620">
    <property type="entry name" value="HUPs"/>
    <property type="match status" value="1"/>
</dbReference>
<keyword evidence="2 5" id="KW-0548">Nucleotidyltransferase</keyword>
<dbReference type="OrthoDB" id="542521at2"/>
<dbReference type="PANTHER" id="PTHR21342:SF0">
    <property type="entry name" value="BIFUNCTIONAL NMN ADENYLYLTRANSFERASE_NUDIX HYDROLASE"/>
    <property type="match status" value="1"/>
</dbReference>
<feature type="compositionally biased region" description="Polar residues" evidence="3">
    <location>
        <begin position="1"/>
        <end position="17"/>
    </location>
</feature>
<dbReference type="NCBIfam" id="TIGR00125">
    <property type="entry name" value="cyt_tran_rel"/>
    <property type="match status" value="1"/>
</dbReference>
<evidence type="ECO:0000259" key="4">
    <source>
        <dbReference type="PROSITE" id="PS51462"/>
    </source>
</evidence>
<dbReference type="GO" id="GO:0000309">
    <property type="term" value="F:nicotinamide-nucleotide adenylyltransferase activity"/>
    <property type="evidence" value="ECO:0007669"/>
    <property type="project" value="UniProtKB-EC"/>
</dbReference>
<keyword evidence="5" id="KW-0378">Hydrolase</keyword>
<dbReference type="RefSeq" id="WP_024952901.1">
    <property type="nucleotide sequence ID" value="NZ_CAWOWR010000127.1"/>
</dbReference>